<sequence length="151" mass="16678">MGELIPIANATQNGLLSKQTAPSTLFVRNKTYIELHHSLPADWNTFMFLLMISGTGIADGDAVLIIHGSNESNSEGRCTAKSLYGNLSKKLQLKWEQKPDKSIHIYLVEAEGGKMGGYRLFKQHCCLENENTDIIVLDTLDISALKDLVIS</sequence>
<dbReference type="Proteomes" id="UP000467334">
    <property type="component" value="Unassembled WGS sequence"/>
</dbReference>
<comment type="caution">
    <text evidence="1">The sequence shown here is derived from an EMBL/GenBank/DDBJ whole genome shotgun (WGS) entry which is preliminary data.</text>
</comment>
<dbReference type="RefSeq" id="WP_151871352.1">
    <property type="nucleotide sequence ID" value="NZ_RCXV01000012.1"/>
</dbReference>
<evidence type="ECO:0000313" key="1">
    <source>
        <dbReference type="EMBL" id="KAB5314987.1"/>
    </source>
</evidence>
<protein>
    <submittedName>
        <fullName evidence="1">Uncharacterized protein</fullName>
    </submittedName>
</protein>
<dbReference type="AlphaFoldDB" id="A0A7J5LDU6"/>
<evidence type="ECO:0000313" key="2">
    <source>
        <dbReference type="Proteomes" id="UP000467334"/>
    </source>
</evidence>
<proteinExistence type="predicted"/>
<gene>
    <name evidence="1" type="ORF">F9958_07575</name>
</gene>
<dbReference type="EMBL" id="WCLE01000012">
    <property type="protein sequence ID" value="KAB5314987.1"/>
    <property type="molecule type" value="Genomic_DNA"/>
</dbReference>
<accession>A0A7J5LDU6</accession>
<reference evidence="1 2" key="1">
    <citation type="journal article" date="2019" name="Nat. Med.">
        <title>A library of human gut bacterial isolates paired with longitudinal multiomics data enables mechanistic microbiome research.</title>
        <authorList>
            <person name="Poyet M."/>
            <person name="Groussin M."/>
            <person name="Gibbons S.M."/>
            <person name="Avila-Pacheco J."/>
            <person name="Jiang X."/>
            <person name="Kearney S.M."/>
            <person name="Perrotta A.R."/>
            <person name="Berdy B."/>
            <person name="Zhao S."/>
            <person name="Lieberman T.D."/>
            <person name="Swanson P.K."/>
            <person name="Smith M."/>
            <person name="Roesemann S."/>
            <person name="Alexander J.E."/>
            <person name="Rich S.A."/>
            <person name="Livny J."/>
            <person name="Vlamakis H."/>
            <person name="Clish C."/>
            <person name="Bullock K."/>
            <person name="Deik A."/>
            <person name="Scott J."/>
            <person name="Pierce K.A."/>
            <person name="Xavier R.J."/>
            <person name="Alm E.J."/>
        </authorList>
    </citation>
    <scope>NUCLEOTIDE SEQUENCE [LARGE SCALE GENOMIC DNA]</scope>
    <source>
        <strain evidence="1 2">BIOML-A6</strain>
    </source>
</reference>
<name>A0A7J5LDU6_BACSE</name>
<organism evidence="1 2">
    <name type="scientific">Bacteroides stercoris</name>
    <dbReference type="NCBI Taxonomy" id="46506"/>
    <lineage>
        <taxon>Bacteria</taxon>
        <taxon>Pseudomonadati</taxon>
        <taxon>Bacteroidota</taxon>
        <taxon>Bacteroidia</taxon>
        <taxon>Bacteroidales</taxon>
        <taxon>Bacteroidaceae</taxon>
        <taxon>Bacteroides</taxon>
    </lineage>
</organism>